<dbReference type="WBParaSite" id="mrna-Wban_10632">
    <property type="protein sequence ID" value="mrna-Wban_10632"/>
    <property type="gene ID" value="Wban_10632"/>
</dbReference>
<dbReference type="InterPro" id="IPR039417">
    <property type="entry name" value="Peptidase_C1A_papain-like"/>
</dbReference>
<evidence type="ECO:0000256" key="8">
    <source>
        <dbReference type="ARBA" id="ARBA00023157"/>
    </source>
</evidence>
<evidence type="ECO:0000313" key="13">
    <source>
        <dbReference type="Proteomes" id="UP000093561"/>
    </source>
</evidence>
<dbReference type="SUPFAM" id="SSF54001">
    <property type="entry name" value="Cysteine proteinases"/>
    <property type="match status" value="1"/>
</dbReference>
<dbReference type="Gene3D" id="3.10.450.10">
    <property type="match status" value="1"/>
</dbReference>
<dbReference type="GO" id="GO:0006508">
    <property type="term" value="P:proteolysis"/>
    <property type="evidence" value="ECO:0007669"/>
    <property type="project" value="UniProtKB-KW"/>
</dbReference>
<feature type="domain" description="Peptidase C1A papain C-terminal" evidence="11">
    <location>
        <begin position="264"/>
        <end position="476"/>
    </location>
</feature>
<name>A0AAF5RXX6_WUCBA</name>
<dbReference type="SMART" id="SM00043">
    <property type="entry name" value="CY"/>
    <property type="match status" value="1"/>
</dbReference>
<dbReference type="Pfam" id="PF00112">
    <property type="entry name" value="Peptidase_C1"/>
    <property type="match status" value="1"/>
</dbReference>
<evidence type="ECO:0000256" key="4">
    <source>
        <dbReference type="ARBA" id="ARBA00022729"/>
    </source>
</evidence>
<dbReference type="InterPro" id="IPR038765">
    <property type="entry name" value="Papain-like_cys_pep_sf"/>
</dbReference>
<comment type="similarity">
    <text evidence="1">Belongs to the peptidase C1 family.</text>
</comment>
<accession>A0AAF5RXX6</accession>
<evidence type="ECO:0000256" key="6">
    <source>
        <dbReference type="ARBA" id="ARBA00022807"/>
    </source>
</evidence>
<dbReference type="InterPro" id="IPR013128">
    <property type="entry name" value="Peptidase_C1A"/>
</dbReference>
<dbReference type="CDD" id="cd00042">
    <property type="entry name" value="CY"/>
    <property type="match status" value="1"/>
</dbReference>
<feature type="domain" description="Cathepsin propeptide inhibitor" evidence="12">
    <location>
        <begin position="176"/>
        <end position="233"/>
    </location>
</feature>
<dbReference type="InterPro" id="IPR013201">
    <property type="entry name" value="Prot_inhib_I29"/>
</dbReference>
<evidence type="ECO:0000256" key="7">
    <source>
        <dbReference type="ARBA" id="ARBA00023145"/>
    </source>
</evidence>
<dbReference type="InterPro" id="IPR025660">
    <property type="entry name" value="Pept_his_AS"/>
</dbReference>
<keyword evidence="4" id="KW-0732">Signal</keyword>
<evidence type="ECO:0000256" key="3">
    <source>
        <dbReference type="ARBA" id="ARBA00022670"/>
    </source>
</evidence>
<dbReference type="CDD" id="cd02248">
    <property type="entry name" value="Peptidase_C1A"/>
    <property type="match status" value="1"/>
</dbReference>
<evidence type="ECO:0000259" key="10">
    <source>
        <dbReference type="SMART" id="SM00043"/>
    </source>
</evidence>
<keyword evidence="9" id="KW-0325">Glycoprotein</keyword>
<organism evidence="13 14">
    <name type="scientific">Wuchereria bancrofti</name>
    <dbReference type="NCBI Taxonomy" id="6293"/>
    <lineage>
        <taxon>Eukaryota</taxon>
        <taxon>Metazoa</taxon>
        <taxon>Ecdysozoa</taxon>
        <taxon>Nematoda</taxon>
        <taxon>Chromadorea</taxon>
        <taxon>Rhabditida</taxon>
        <taxon>Spirurina</taxon>
        <taxon>Spiruromorpha</taxon>
        <taxon>Filarioidea</taxon>
        <taxon>Onchocercidae</taxon>
        <taxon>Wuchereria</taxon>
    </lineage>
</organism>
<dbReference type="FunFam" id="3.90.70.10:FF:000130">
    <property type="entry name" value="Cysteine proteinase 1"/>
    <property type="match status" value="1"/>
</dbReference>
<dbReference type="Proteomes" id="UP000093561">
    <property type="component" value="Unassembled WGS sequence"/>
</dbReference>
<keyword evidence="8" id="KW-1015">Disulfide bond</keyword>
<protein>
    <submittedName>
        <fullName evidence="14">Uncharacterized protein</fullName>
    </submittedName>
</protein>
<reference evidence="13" key="1">
    <citation type="submission" date="2015-03" db="EMBL/GenBank/DDBJ databases">
        <title>Wuchereria bancrofti Genome Sequencing Papua New Guinea Strain.</title>
        <authorList>
            <person name="Small S.T."/>
            <person name="Serre D."/>
            <person name="Zimmerman P.A."/>
        </authorList>
    </citation>
    <scope>NUCLEOTIDE SEQUENCE [LARGE SCALE GENOMIC DNA]</scope>
    <source>
        <strain evidence="13">pt0022</strain>
    </source>
</reference>
<evidence type="ECO:0000256" key="1">
    <source>
        <dbReference type="ARBA" id="ARBA00008455"/>
    </source>
</evidence>
<evidence type="ECO:0000256" key="5">
    <source>
        <dbReference type="ARBA" id="ARBA00022801"/>
    </source>
</evidence>
<keyword evidence="3" id="KW-0645">Protease</keyword>
<dbReference type="PROSITE" id="PS00640">
    <property type="entry name" value="THIOL_PROTEASE_ASN"/>
    <property type="match status" value="1"/>
</dbReference>
<feature type="domain" description="Cystatin" evidence="10">
    <location>
        <begin position="8"/>
        <end position="121"/>
    </location>
</feature>
<dbReference type="PANTHER" id="PTHR12411">
    <property type="entry name" value="CYSTEINE PROTEASE FAMILY C1-RELATED"/>
    <property type="match status" value="1"/>
</dbReference>
<dbReference type="PROSITE" id="PS00639">
    <property type="entry name" value="THIOL_PROTEASE_HIS"/>
    <property type="match status" value="1"/>
</dbReference>
<dbReference type="InterPro" id="IPR000169">
    <property type="entry name" value="Pept_cys_AS"/>
</dbReference>
<dbReference type="PRINTS" id="PR00705">
    <property type="entry name" value="PAPAIN"/>
</dbReference>
<dbReference type="PROSITE" id="PS00139">
    <property type="entry name" value="THIOL_PROTEASE_CYS"/>
    <property type="match status" value="1"/>
</dbReference>
<reference evidence="14" key="3">
    <citation type="submission" date="2024-02" db="UniProtKB">
        <authorList>
            <consortium name="WormBaseParasite"/>
        </authorList>
    </citation>
    <scope>IDENTIFICATION</scope>
    <source>
        <strain evidence="14">pt0022</strain>
    </source>
</reference>
<dbReference type="SUPFAM" id="SSF54403">
    <property type="entry name" value="Cystatin/monellin"/>
    <property type="match status" value="1"/>
</dbReference>
<dbReference type="GO" id="GO:0008234">
    <property type="term" value="F:cysteine-type peptidase activity"/>
    <property type="evidence" value="ECO:0007669"/>
    <property type="project" value="UniProtKB-KW"/>
</dbReference>
<dbReference type="InterPro" id="IPR025661">
    <property type="entry name" value="Pept_asp_AS"/>
</dbReference>
<keyword evidence="6" id="KW-0788">Thiol protease</keyword>
<evidence type="ECO:0000259" key="12">
    <source>
        <dbReference type="SMART" id="SM00848"/>
    </source>
</evidence>
<keyword evidence="5" id="KW-0378">Hydrolase</keyword>
<dbReference type="Pfam" id="PF00031">
    <property type="entry name" value="Cystatin"/>
    <property type="match status" value="1"/>
</dbReference>
<proteinExistence type="inferred from homology"/>
<sequence length="477" mass="55026">MKNVRQSFLIGGKHDVEQIDNTQFEDMSWRAATEMNRASNDAYHWIPVKVLRVTSQVVAGVKYIIDVLVAQSNCTKNSVSHNDVRSLGCKKTENYEQQVCRFEIYQRAWENVEEITNIGCDKKHLANSERQIEPKIVTEGHRLRNNMDKLAIKVGHRHYEPTQTIMEKDFTSWNLFGNFIQEYNRKYRSKKEFLKRFRIYKRNLRLAKLIQNKEEGTAIYGETPYSDMTQEEFRKIMLPYKWPLNENKKQMIDLAEYGITDDEIPESFDWRDKGVVTEVKNQGSCGSCWAFSVTGNIEGAWAIKKGKLISLSEQELVDCDVIDQGCKGGLPLNAYKEIIRMGGLESEKDYPYDGYGEKCHLVRRDIAVYINDSVQLPADEFKIAAWLTKKGPISIGVNASPLQFYRHGISHPWKAFCSPLHLNHGVLIVGYGKEGNKPYWIIKNSWGLKWGENGYYRLYRGKNVCGVREMATSAIVL</sequence>
<evidence type="ECO:0000256" key="9">
    <source>
        <dbReference type="ARBA" id="ARBA00023180"/>
    </source>
</evidence>
<evidence type="ECO:0000313" key="14">
    <source>
        <dbReference type="WBParaSite" id="mrna-Wban_10632"/>
    </source>
</evidence>
<dbReference type="Gene3D" id="3.90.70.10">
    <property type="entry name" value="Cysteine proteinases"/>
    <property type="match status" value="1"/>
</dbReference>
<dbReference type="InterPro" id="IPR000010">
    <property type="entry name" value="Cystatin_dom"/>
</dbReference>
<dbReference type="GO" id="GO:0004869">
    <property type="term" value="F:cysteine-type endopeptidase inhibitor activity"/>
    <property type="evidence" value="ECO:0007669"/>
    <property type="project" value="InterPro"/>
</dbReference>
<dbReference type="AlphaFoldDB" id="A0AAF5RXX6"/>
<evidence type="ECO:0000259" key="11">
    <source>
        <dbReference type="SMART" id="SM00645"/>
    </source>
</evidence>
<reference evidence="13" key="2">
    <citation type="journal article" date="2016" name="Mol. Ecol.">
        <title>Population genomics of the filarial nematode parasite Wuchereria bancrofti from mosquitoes.</title>
        <authorList>
            <person name="Small S.T."/>
            <person name="Reimer L.J."/>
            <person name="Tisch D.J."/>
            <person name="King C.L."/>
            <person name="Christensen B.M."/>
            <person name="Siba P.M."/>
            <person name="Kazura J.W."/>
            <person name="Serre D."/>
            <person name="Zimmerman P.A."/>
        </authorList>
    </citation>
    <scope>NUCLEOTIDE SEQUENCE</scope>
    <source>
        <strain evidence="13">pt0022</strain>
    </source>
</reference>
<dbReference type="FunFam" id="3.10.450.10:FF:000004">
    <property type="entry name" value="Cystatin C"/>
    <property type="match status" value="1"/>
</dbReference>
<dbReference type="InterPro" id="IPR000668">
    <property type="entry name" value="Peptidase_C1A_C"/>
</dbReference>
<comment type="similarity">
    <text evidence="2">Belongs to the cystatin family.</text>
</comment>
<evidence type="ECO:0000256" key="2">
    <source>
        <dbReference type="ARBA" id="ARBA00009403"/>
    </source>
</evidence>
<keyword evidence="7" id="KW-0865">Zymogen</keyword>
<dbReference type="Pfam" id="PF08246">
    <property type="entry name" value="Inhibitor_I29"/>
    <property type="match status" value="1"/>
</dbReference>
<dbReference type="SMART" id="SM00645">
    <property type="entry name" value="Pept_C1"/>
    <property type="match status" value="1"/>
</dbReference>
<dbReference type="InterPro" id="IPR046350">
    <property type="entry name" value="Cystatin_sf"/>
</dbReference>
<dbReference type="SMART" id="SM00848">
    <property type="entry name" value="Inhibitor_I29"/>
    <property type="match status" value="1"/>
</dbReference>